<feature type="region of interest" description="Disordered" evidence="8">
    <location>
        <begin position="1"/>
        <end position="24"/>
    </location>
</feature>
<feature type="domain" description="Casparian strip membrane protein" evidence="9">
    <location>
        <begin position="29"/>
        <end position="125"/>
    </location>
</feature>
<dbReference type="GeneID" id="105117868"/>
<proteinExistence type="inferred from homology"/>
<keyword evidence="6 7" id="KW-0472">Membrane</keyword>
<evidence type="ECO:0000256" key="6">
    <source>
        <dbReference type="ARBA" id="ARBA00023136"/>
    </source>
</evidence>
<dbReference type="RefSeq" id="XP_011013948.1">
    <property type="nucleotide sequence ID" value="XM_011015646.1"/>
</dbReference>
<evidence type="ECO:0000256" key="1">
    <source>
        <dbReference type="ARBA" id="ARBA00004651"/>
    </source>
</evidence>
<keyword evidence="10" id="KW-1185">Reference proteome</keyword>
<dbReference type="Proteomes" id="UP000694918">
    <property type="component" value="Unplaced"/>
</dbReference>
<keyword evidence="3 7" id="KW-1003">Cell membrane</keyword>
<evidence type="ECO:0000256" key="7">
    <source>
        <dbReference type="RuleBase" id="RU361233"/>
    </source>
</evidence>
<evidence type="ECO:0000256" key="3">
    <source>
        <dbReference type="ARBA" id="ARBA00022475"/>
    </source>
</evidence>
<reference evidence="11" key="1">
    <citation type="submission" date="2025-08" db="UniProtKB">
        <authorList>
            <consortium name="RefSeq"/>
        </authorList>
    </citation>
    <scope>IDENTIFICATION</scope>
</reference>
<organism evidence="10 11">
    <name type="scientific">Populus euphratica</name>
    <name type="common">Euphrates poplar</name>
    <dbReference type="NCBI Taxonomy" id="75702"/>
    <lineage>
        <taxon>Eukaryota</taxon>
        <taxon>Viridiplantae</taxon>
        <taxon>Streptophyta</taxon>
        <taxon>Embryophyta</taxon>
        <taxon>Tracheophyta</taxon>
        <taxon>Spermatophyta</taxon>
        <taxon>Magnoliopsida</taxon>
        <taxon>eudicotyledons</taxon>
        <taxon>Gunneridae</taxon>
        <taxon>Pentapetalae</taxon>
        <taxon>rosids</taxon>
        <taxon>fabids</taxon>
        <taxon>Malpighiales</taxon>
        <taxon>Salicaceae</taxon>
        <taxon>Saliceae</taxon>
        <taxon>Populus</taxon>
    </lineage>
</organism>
<protein>
    <recommendedName>
        <fullName evidence="7">CASP-like protein</fullName>
    </recommendedName>
</protein>
<dbReference type="GO" id="GO:0005886">
    <property type="term" value="C:plasma membrane"/>
    <property type="evidence" value="ECO:0007669"/>
    <property type="project" value="UniProtKB-SubCell"/>
</dbReference>
<feature type="transmembrane region" description="Helical" evidence="7">
    <location>
        <begin position="36"/>
        <end position="56"/>
    </location>
</feature>
<evidence type="ECO:0000256" key="2">
    <source>
        <dbReference type="ARBA" id="ARBA00007651"/>
    </source>
</evidence>
<evidence type="ECO:0000259" key="9">
    <source>
        <dbReference type="Pfam" id="PF04535"/>
    </source>
</evidence>
<comment type="subcellular location">
    <subcellularLocation>
        <location evidence="1 7">Cell membrane</location>
        <topology evidence="1 7">Multi-pass membrane protein</topology>
    </subcellularLocation>
</comment>
<feature type="transmembrane region" description="Helical" evidence="7">
    <location>
        <begin position="76"/>
        <end position="99"/>
    </location>
</feature>
<gene>
    <name evidence="11" type="primary">LOC105117868</name>
</gene>
<evidence type="ECO:0000256" key="5">
    <source>
        <dbReference type="ARBA" id="ARBA00022989"/>
    </source>
</evidence>
<evidence type="ECO:0000256" key="4">
    <source>
        <dbReference type="ARBA" id="ARBA00022692"/>
    </source>
</evidence>
<dbReference type="InterPro" id="IPR006702">
    <property type="entry name" value="CASP_dom"/>
</dbReference>
<evidence type="ECO:0000313" key="10">
    <source>
        <dbReference type="Proteomes" id="UP000694918"/>
    </source>
</evidence>
<accession>A0AAJ6XCL9</accession>
<name>A0AAJ6XCL9_POPEU</name>
<sequence length="127" mass="14044">MASPQNTSEKGFFQANSPGGMPTVSQSQRSLIMAQITLRFLAITSTMTAIPVMITAKEPVSLLGLAITPSYKQSSAMKFLLGVNATVFAFTVLSMLFVWPLRRSGSKPINYFFLHLHDMVSEYMLIF</sequence>
<dbReference type="Pfam" id="PF04535">
    <property type="entry name" value="CASP_dom"/>
    <property type="match status" value="1"/>
</dbReference>
<dbReference type="AlphaFoldDB" id="A0AAJ6XCL9"/>
<keyword evidence="4 7" id="KW-0812">Transmembrane</keyword>
<comment type="similarity">
    <text evidence="2 7">Belongs to the Casparian strip membrane proteins (CASP) family.</text>
</comment>
<evidence type="ECO:0000256" key="8">
    <source>
        <dbReference type="SAM" id="MobiDB-lite"/>
    </source>
</evidence>
<comment type="caution">
    <text evidence="7">Lacks conserved residue(s) required for the propagation of feature annotation.</text>
</comment>
<dbReference type="KEGG" id="peu:105117868"/>
<evidence type="ECO:0000313" key="11">
    <source>
        <dbReference type="RefSeq" id="XP_011013948.1"/>
    </source>
</evidence>
<keyword evidence="5 7" id="KW-1133">Transmembrane helix</keyword>
<comment type="subunit">
    <text evidence="7">Homodimer and heterodimers.</text>
</comment>